<dbReference type="RefSeq" id="WP_140744114.1">
    <property type="nucleotide sequence ID" value="NZ_RCZM01000010.1"/>
</dbReference>
<proteinExistence type="predicted"/>
<name>A0A502CI66_9MICO</name>
<organism evidence="1 2">
    <name type="scientific">Pedococcus bigeumensis</name>
    <dbReference type="NCBI Taxonomy" id="433644"/>
    <lineage>
        <taxon>Bacteria</taxon>
        <taxon>Bacillati</taxon>
        <taxon>Actinomycetota</taxon>
        <taxon>Actinomycetes</taxon>
        <taxon>Micrococcales</taxon>
        <taxon>Intrasporangiaceae</taxon>
        <taxon>Pedococcus</taxon>
    </lineage>
</organism>
<dbReference type="AlphaFoldDB" id="A0A502CI66"/>
<evidence type="ECO:0000313" key="1">
    <source>
        <dbReference type="EMBL" id="TPG12513.1"/>
    </source>
</evidence>
<reference evidence="1 2" key="1">
    <citation type="journal article" date="2019" name="Environ. Microbiol.">
        <title>Species interactions and distinct microbial communities in high Arctic permafrost affected cryosols are associated with the CH4 and CO2 gas fluxes.</title>
        <authorList>
            <person name="Altshuler I."/>
            <person name="Hamel J."/>
            <person name="Turney S."/>
            <person name="Magnuson E."/>
            <person name="Levesque R."/>
            <person name="Greer C."/>
            <person name="Whyte L.G."/>
        </authorList>
    </citation>
    <scope>NUCLEOTIDE SEQUENCE [LARGE SCALE GENOMIC DNA]</scope>
    <source>
        <strain evidence="1 2">S9.3A</strain>
    </source>
</reference>
<accession>A0A502CI66</accession>
<sequence length="99" mass="11011">MSHLEPPATVSGIERLTNERRTTAGVAHDIHVALTDPLRVDQAEQRLRADWPHQSSWPLSFEPAEGTAAPKVVLGWVPDDRQDEAVEALRGALDRLQRT</sequence>
<gene>
    <name evidence="1" type="ORF">EAH86_20160</name>
</gene>
<evidence type="ECO:0000313" key="2">
    <source>
        <dbReference type="Proteomes" id="UP000317722"/>
    </source>
</evidence>
<dbReference type="EMBL" id="RCZM01000010">
    <property type="protein sequence ID" value="TPG12513.1"/>
    <property type="molecule type" value="Genomic_DNA"/>
</dbReference>
<protein>
    <submittedName>
        <fullName evidence="1">Uncharacterized protein</fullName>
    </submittedName>
</protein>
<comment type="caution">
    <text evidence="1">The sequence shown here is derived from an EMBL/GenBank/DDBJ whole genome shotgun (WGS) entry which is preliminary data.</text>
</comment>
<keyword evidence="2" id="KW-1185">Reference proteome</keyword>
<dbReference type="Proteomes" id="UP000317722">
    <property type="component" value="Unassembled WGS sequence"/>
</dbReference>